<dbReference type="EMBL" id="BAABHA010000016">
    <property type="protein sequence ID" value="GAA4394106.1"/>
    <property type="molecule type" value="Genomic_DNA"/>
</dbReference>
<gene>
    <name evidence="1" type="ORF">GCM10023186_46300</name>
</gene>
<keyword evidence="2" id="KW-1185">Reference proteome</keyword>
<organism evidence="1 2">
    <name type="scientific">Hymenobacter koreensis</name>
    <dbReference type="NCBI Taxonomy" id="1084523"/>
    <lineage>
        <taxon>Bacteria</taxon>
        <taxon>Pseudomonadati</taxon>
        <taxon>Bacteroidota</taxon>
        <taxon>Cytophagia</taxon>
        <taxon>Cytophagales</taxon>
        <taxon>Hymenobacteraceae</taxon>
        <taxon>Hymenobacter</taxon>
    </lineage>
</organism>
<reference evidence="2" key="1">
    <citation type="journal article" date="2019" name="Int. J. Syst. Evol. Microbiol.">
        <title>The Global Catalogue of Microorganisms (GCM) 10K type strain sequencing project: providing services to taxonomists for standard genome sequencing and annotation.</title>
        <authorList>
            <consortium name="The Broad Institute Genomics Platform"/>
            <consortium name="The Broad Institute Genome Sequencing Center for Infectious Disease"/>
            <person name="Wu L."/>
            <person name="Ma J."/>
        </authorList>
    </citation>
    <scope>NUCLEOTIDE SEQUENCE [LARGE SCALE GENOMIC DNA]</scope>
    <source>
        <strain evidence="2">JCM 17924</strain>
    </source>
</reference>
<evidence type="ECO:0000313" key="1">
    <source>
        <dbReference type="EMBL" id="GAA4394106.1"/>
    </source>
</evidence>
<evidence type="ECO:0000313" key="2">
    <source>
        <dbReference type="Proteomes" id="UP001500454"/>
    </source>
</evidence>
<name>A0ABP8JPM4_9BACT</name>
<proteinExistence type="predicted"/>
<dbReference type="Proteomes" id="UP001500454">
    <property type="component" value="Unassembled WGS sequence"/>
</dbReference>
<protein>
    <submittedName>
        <fullName evidence="1">Uncharacterized protein</fullName>
    </submittedName>
</protein>
<accession>A0ABP8JPM4</accession>
<sequence>MLCILLAYRYTNYAELPALAAGYVYSKTLNAKRLVLFDHADCWALQIEFVLENRRDVLASVQATDEFAHKENS</sequence>
<comment type="caution">
    <text evidence="1">The sequence shown here is derived from an EMBL/GenBank/DDBJ whole genome shotgun (WGS) entry which is preliminary data.</text>
</comment>